<dbReference type="GO" id="GO:0015074">
    <property type="term" value="P:DNA integration"/>
    <property type="evidence" value="ECO:0007669"/>
    <property type="project" value="UniProtKB-KW"/>
</dbReference>
<dbReference type="Gene3D" id="1.10.150.130">
    <property type="match status" value="1"/>
</dbReference>
<dbReference type="PROSITE" id="PS51900">
    <property type="entry name" value="CB"/>
    <property type="match status" value="1"/>
</dbReference>
<sequence>MYVSYKGIVIREALKGLDATKRADLLYAHNLLAEIKRRIEIGTFNYVDYFPKGSKRKTFGYSGSLMTLGEPLQNLIDESKRLNQSNSSIRSYKTRANRLSTLHAIKLVDLTATMIQQTFQDYIVEGLSSKYMSNILSVLRLSLDKALLDQVIRHNPLSQLKLQTLIKGQAKRKQSKAPKAPISPLNQQEIKAVLDACKYPQLRNMLTVGFFTECA</sequence>
<keyword evidence="2 3" id="KW-0238">DNA-binding</keyword>
<evidence type="ECO:0000256" key="3">
    <source>
        <dbReference type="PROSITE-ProRule" id="PRU01248"/>
    </source>
</evidence>
<dbReference type="GO" id="GO:0003677">
    <property type="term" value="F:DNA binding"/>
    <property type="evidence" value="ECO:0007669"/>
    <property type="project" value="UniProtKB-UniRule"/>
</dbReference>
<dbReference type="InterPro" id="IPR011010">
    <property type="entry name" value="DNA_brk_join_enz"/>
</dbReference>
<protein>
    <recommendedName>
        <fullName evidence="4">Core-binding (CB) domain-containing protein</fullName>
    </recommendedName>
</protein>
<feature type="domain" description="Core-binding (CB)" evidence="4">
    <location>
        <begin position="66"/>
        <end position="147"/>
    </location>
</feature>
<dbReference type="AlphaFoldDB" id="A0A1Y5EAK0"/>
<dbReference type="InterPro" id="IPR044068">
    <property type="entry name" value="CB"/>
</dbReference>
<dbReference type="EMBL" id="MAAF01000083">
    <property type="protein sequence ID" value="OUR78254.1"/>
    <property type="molecule type" value="Genomic_DNA"/>
</dbReference>
<comment type="caution">
    <text evidence="5">The sequence shown here is derived from an EMBL/GenBank/DDBJ whole genome shotgun (WGS) entry which is preliminary data.</text>
</comment>
<dbReference type="Proteomes" id="UP000243053">
    <property type="component" value="Unassembled WGS sequence"/>
</dbReference>
<evidence type="ECO:0000313" key="5">
    <source>
        <dbReference type="EMBL" id="OUR78254.1"/>
    </source>
</evidence>
<evidence type="ECO:0000259" key="4">
    <source>
        <dbReference type="PROSITE" id="PS51900"/>
    </source>
</evidence>
<accession>A0A1Y5EAK0</accession>
<gene>
    <name evidence="5" type="ORF">A9Q75_14435</name>
</gene>
<evidence type="ECO:0000313" key="6">
    <source>
        <dbReference type="Proteomes" id="UP000243053"/>
    </source>
</evidence>
<evidence type="ECO:0000256" key="2">
    <source>
        <dbReference type="ARBA" id="ARBA00023125"/>
    </source>
</evidence>
<dbReference type="Pfam" id="PF12167">
    <property type="entry name" value="Arm-DNA-bind_2"/>
    <property type="match status" value="1"/>
</dbReference>
<name>A0A1Y5EAK0_COLPS</name>
<dbReference type="InterPro" id="IPR022000">
    <property type="entry name" value="Min27-like_integrase_DNA_bind"/>
</dbReference>
<reference evidence="6" key="1">
    <citation type="journal article" date="2017" name="Proc. Natl. Acad. Sci. U.S.A.">
        <title>Simulation of Deepwater Horizon oil plume reveals substrate specialization within a complex community of hydrocarbon degraders.</title>
        <authorList>
            <person name="Hu P."/>
            <person name="Dubinsky E.A."/>
            <person name="Probst A.J."/>
            <person name="Wang J."/>
            <person name="Sieber C.M.K."/>
            <person name="Tom L.M."/>
            <person name="Gardinali P."/>
            <person name="Banfield J.F."/>
            <person name="Atlas R.M."/>
            <person name="Andersen G.L."/>
        </authorList>
    </citation>
    <scope>NUCLEOTIDE SEQUENCE [LARGE SCALE GENOMIC DNA]</scope>
</reference>
<dbReference type="InterPro" id="IPR010998">
    <property type="entry name" value="Integrase_recombinase_N"/>
</dbReference>
<keyword evidence="1" id="KW-0229">DNA integration</keyword>
<evidence type="ECO:0000256" key="1">
    <source>
        <dbReference type="ARBA" id="ARBA00022908"/>
    </source>
</evidence>
<proteinExistence type="predicted"/>
<organism evidence="5 6">
    <name type="scientific">Colwellia psychrerythraea</name>
    <name type="common">Vibrio psychroerythus</name>
    <dbReference type="NCBI Taxonomy" id="28229"/>
    <lineage>
        <taxon>Bacteria</taxon>
        <taxon>Pseudomonadati</taxon>
        <taxon>Pseudomonadota</taxon>
        <taxon>Gammaproteobacteria</taxon>
        <taxon>Alteromonadales</taxon>
        <taxon>Colwelliaceae</taxon>
        <taxon>Colwellia</taxon>
    </lineage>
</organism>
<dbReference type="SUPFAM" id="SSF56349">
    <property type="entry name" value="DNA breaking-rejoining enzymes"/>
    <property type="match status" value="1"/>
</dbReference>